<name>A0A9X2A4G6_9BACI</name>
<dbReference type="Proteomes" id="UP001139150">
    <property type="component" value="Unassembled WGS sequence"/>
</dbReference>
<keyword evidence="2" id="KW-1185">Reference proteome</keyword>
<comment type="caution">
    <text evidence="1">The sequence shown here is derived from an EMBL/GenBank/DDBJ whole genome shotgun (WGS) entry which is preliminary data.</text>
</comment>
<gene>
    <name evidence="1" type="ORF">MF646_06535</name>
</gene>
<reference evidence="1" key="1">
    <citation type="submission" date="2022-02" db="EMBL/GenBank/DDBJ databases">
        <title>Halalkalibacter sp. nov. isolated from Lonar Lake, India.</title>
        <authorList>
            <person name="Joshi A."/>
            <person name="Thite S."/>
            <person name="Lodha T."/>
        </authorList>
    </citation>
    <scope>NUCLEOTIDE SEQUENCE</scope>
    <source>
        <strain evidence="1">MEB205</strain>
    </source>
</reference>
<evidence type="ECO:0000313" key="1">
    <source>
        <dbReference type="EMBL" id="MCL7746777.1"/>
    </source>
</evidence>
<dbReference type="AlphaFoldDB" id="A0A9X2A4G6"/>
<sequence>MKRKIAAGIILMVIIILTGCRESISTEEVYDEGLAQLEQLETVSLSRTQSLRAQQQTFRSTMEADVQFEPLEMYGTVEMSLLDLREPLQFQMYLNDDEWLTLPDHQGATWETNDREQFDDVVFENISSLLSIYKPYRHEFLMKEVDVVFAEDVSEVEVIDEAEEVDLELEEDENKQIVAAYEVSFRGSDEKYKPLVRSHLEQMNLSELQGVDLDSVMESVEIERIDMIVQVDQETFDILRFQTRFRYLVEVLDEFHVIDESVIINLRDHNEPIDFDQLREQAI</sequence>
<dbReference type="EMBL" id="JAKRYL010000005">
    <property type="protein sequence ID" value="MCL7746777.1"/>
    <property type="molecule type" value="Genomic_DNA"/>
</dbReference>
<accession>A0A9X2A4G6</accession>
<dbReference type="Pfam" id="PF20316">
    <property type="entry name" value="DUF6612"/>
    <property type="match status" value="1"/>
</dbReference>
<dbReference type="InterPro" id="IPR046720">
    <property type="entry name" value="DUF6612"/>
</dbReference>
<evidence type="ECO:0008006" key="3">
    <source>
        <dbReference type="Google" id="ProtNLM"/>
    </source>
</evidence>
<dbReference type="RefSeq" id="WP_250095690.1">
    <property type="nucleotide sequence ID" value="NZ_JAKRYL010000005.1"/>
</dbReference>
<protein>
    <recommendedName>
        <fullName evidence="3">Lipoprotein</fullName>
    </recommendedName>
</protein>
<organism evidence="1 2">
    <name type="scientific">Halalkalibacter alkaliphilus</name>
    <dbReference type="NCBI Taxonomy" id="2917993"/>
    <lineage>
        <taxon>Bacteria</taxon>
        <taxon>Bacillati</taxon>
        <taxon>Bacillota</taxon>
        <taxon>Bacilli</taxon>
        <taxon>Bacillales</taxon>
        <taxon>Bacillaceae</taxon>
        <taxon>Halalkalibacter</taxon>
    </lineage>
</organism>
<evidence type="ECO:0000313" key="2">
    <source>
        <dbReference type="Proteomes" id="UP001139150"/>
    </source>
</evidence>
<proteinExistence type="predicted"/>
<dbReference type="PROSITE" id="PS51257">
    <property type="entry name" value="PROKAR_LIPOPROTEIN"/>
    <property type="match status" value="1"/>
</dbReference>
<dbReference type="Gene3D" id="2.50.20.20">
    <property type="match status" value="1"/>
</dbReference>